<organism evidence="2 3">
    <name type="scientific">Colocasia esculenta</name>
    <name type="common">Wild taro</name>
    <name type="synonym">Arum esculentum</name>
    <dbReference type="NCBI Taxonomy" id="4460"/>
    <lineage>
        <taxon>Eukaryota</taxon>
        <taxon>Viridiplantae</taxon>
        <taxon>Streptophyta</taxon>
        <taxon>Embryophyta</taxon>
        <taxon>Tracheophyta</taxon>
        <taxon>Spermatophyta</taxon>
        <taxon>Magnoliopsida</taxon>
        <taxon>Liliopsida</taxon>
        <taxon>Araceae</taxon>
        <taxon>Aroideae</taxon>
        <taxon>Colocasieae</taxon>
        <taxon>Colocasia</taxon>
    </lineage>
</organism>
<gene>
    <name evidence="2" type="ORF">Taro_027858</name>
</gene>
<reference evidence="2" key="1">
    <citation type="submission" date="2017-07" db="EMBL/GenBank/DDBJ databases">
        <title>Taro Niue Genome Assembly and Annotation.</title>
        <authorList>
            <person name="Atibalentja N."/>
            <person name="Keating K."/>
            <person name="Fields C.J."/>
        </authorList>
    </citation>
    <scope>NUCLEOTIDE SEQUENCE</scope>
    <source>
        <strain evidence="2">Niue_2</strain>
        <tissue evidence="2">Leaf</tissue>
    </source>
</reference>
<keyword evidence="3" id="KW-1185">Reference proteome</keyword>
<name>A0A843VGX1_COLES</name>
<evidence type="ECO:0000256" key="1">
    <source>
        <dbReference type="SAM" id="MobiDB-lite"/>
    </source>
</evidence>
<dbReference type="AlphaFoldDB" id="A0A843VGX1"/>
<accession>A0A843VGX1</accession>
<protein>
    <submittedName>
        <fullName evidence="2">Uncharacterized protein</fullName>
    </submittedName>
</protein>
<dbReference type="EMBL" id="NMUH01001765">
    <property type="protein sequence ID" value="MQL95195.1"/>
    <property type="molecule type" value="Genomic_DNA"/>
</dbReference>
<comment type="caution">
    <text evidence="2">The sequence shown here is derived from an EMBL/GenBank/DDBJ whole genome shotgun (WGS) entry which is preliminary data.</text>
</comment>
<proteinExistence type="predicted"/>
<evidence type="ECO:0000313" key="2">
    <source>
        <dbReference type="EMBL" id="MQL95195.1"/>
    </source>
</evidence>
<sequence length="120" mass="12823">ARHSCPVPSDSTGSSSLPEKGQDDRVSTLDQVVSTPCFKHKTKSCKTGQVVSTLVQFPENLLANMGQCVDTSSNSVDTRSASQKLSGSNWDSVSTLYQIVSTLEAFPKNQLGGFGTVCRH</sequence>
<feature type="region of interest" description="Disordered" evidence="1">
    <location>
        <begin position="1"/>
        <end position="26"/>
    </location>
</feature>
<feature type="non-terminal residue" evidence="2">
    <location>
        <position position="1"/>
    </location>
</feature>
<feature type="non-terminal residue" evidence="2">
    <location>
        <position position="120"/>
    </location>
</feature>
<dbReference type="Proteomes" id="UP000652761">
    <property type="component" value="Unassembled WGS sequence"/>
</dbReference>
<evidence type="ECO:0000313" key="3">
    <source>
        <dbReference type="Proteomes" id="UP000652761"/>
    </source>
</evidence>